<comment type="caution">
    <text evidence="3">The sequence shown here is derived from an EMBL/GenBank/DDBJ whole genome shotgun (WGS) entry which is preliminary data.</text>
</comment>
<proteinExistence type="predicted"/>
<dbReference type="InterPro" id="IPR018306">
    <property type="entry name" value="Phage_T5_Orf172_DNA-bd"/>
</dbReference>
<keyword evidence="4" id="KW-1185">Reference proteome</keyword>
<evidence type="ECO:0000259" key="2">
    <source>
        <dbReference type="Pfam" id="PF10544"/>
    </source>
</evidence>
<dbReference type="AlphaFoldDB" id="A0AAD7H238"/>
<sequence>MGHGVDAEDSREKCYAGIHSVNRTRTGGGGTYWEGRRRRAVGDVGRARDSREAFYESIESIERKKREWELTGCKRTASTKPPPRKAKHVGDGGAAHAGNTENAREAFYQGIKGLECEKRELELTGAKNTVTEKKCCKRPTTTAEPSRFYTGRRECTWAILVWYLTGEATTKPIYGYSMWTTTHSRVGTNTTTHPNSPLLIARSPSSTTNKALMPPYRRRRRGEPSPTELRRRRKLAEITRIPNEIDQCIALLDTRRYKDFRGELYTVFRVTCVFDHTLQMEVDALDIKSGYSIDTARRQLQYRDKCVGVGFIWCYKYTCDQVKLLERLVHLTLRSQGAAIPSYPCPGCGVRHREFYLDSAAGGLDGLCGIIEFWLEVLGQQVEGIVIEPID</sequence>
<evidence type="ECO:0000313" key="3">
    <source>
        <dbReference type="EMBL" id="KAJ7710054.1"/>
    </source>
</evidence>
<evidence type="ECO:0000256" key="1">
    <source>
        <dbReference type="SAM" id="MobiDB-lite"/>
    </source>
</evidence>
<feature type="region of interest" description="Disordered" evidence="1">
    <location>
        <begin position="75"/>
        <end position="98"/>
    </location>
</feature>
<feature type="region of interest" description="Disordered" evidence="1">
    <location>
        <begin position="187"/>
        <end position="231"/>
    </location>
</feature>
<accession>A0AAD7H238</accession>
<feature type="domain" description="Bacteriophage T5 Orf172 DNA-binding" evidence="2">
    <location>
        <begin position="285"/>
        <end position="356"/>
    </location>
</feature>
<gene>
    <name evidence="3" type="ORF">B0H16DRAFT_1480894</name>
</gene>
<name>A0AAD7H238_9AGAR</name>
<dbReference type="Proteomes" id="UP001215598">
    <property type="component" value="Unassembled WGS sequence"/>
</dbReference>
<dbReference type="Pfam" id="PF10544">
    <property type="entry name" value="T5orf172"/>
    <property type="match status" value="1"/>
</dbReference>
<reference evidence="3" key="1">
    <citation type="submission" date="2023-03" db="EMBL/GenBank/DDBJ databases">
        <title>Massive genome expansion in bonnet fungi (Mycena s.s.) driven by repeated elements and novel gene families across ecological guilds.</title>
        <authorList>
            <consortium name="Lawrence Berkeley National Laboratory"/>
            <person name="Harder C.B."/>
            <person name="Miyauchi S."/>
            <person name="Viragh M."/>
            <person name="Kuo A."/>
            <person name="Thoen E."/>
            <person name="Andreopoulos B."/>
            <person name="Lu D."/>
            <person name="Skrede I."/>
            <person name="Drula E."/>
            <person name="Henrissat B."/>
            <person name="Morin E."/>
            <person name="Kohler A."/>
            <person name="Barry K."/>
            <person name="LaButti K."/>
            <person name="Morin E."/>
            <person name="Salamov A."/>
            <person name="Lipzen A."/>
            <person name="Mereny Z."/>
            <person name="Hegedus B."/>
            <person name="Baldrian P."/>
            <person name="Stursova M."/>
            <person name="Weitz H."/>
            <person name="Taylor A."/>
            <person name="Grigoriev I.V."/>
            <person name="Nagy L.G."/>
            <person name="Martin F."/>
            <person name="Kauserud H."/>
        </authorList>
    </citation>
    <scope>NUCLEOTIDE SEQUENCE</scope>
    <source>
        <strain evidence="3">CBHHK182m</strain>
    </source>
</reference>
<organism evidence="3 4">
    <name type="scientific">Mycena metata</name>
    <dbReference type="NCBI Taxonomy" id="1033252"/>
    <lineage>
        <taxon>Eukaryota</taxon>
        <taxon>Fungi</taxon>
        <taxon>Dikarya</taxon>
        <taxon>Basidiomycota</taxon>
        <taxon>Agaricomycotina</taxon>
        <taxon>Agaricomycetes</taxon>
        <taxon>Agaricomycetidae</taxon>
        <taxon>Agaricales</taxon>
        <taxon>Marasmiineae</taxon>
        <taxon>Mycenaceae</taxon>
        <taxon>Mycena</taxon>
    </lineage>
</organism>
<protein>
    <recommendedName>
        <fullName evidence="2">Bacteriophage T5 Orf172 DNA-binding domain-containing protein</fullName>
    </recommendedName>
</protein>
<evidence type="ECO:0000313" key="4">
    <source>
        <dbReference type="Proteomes" id="UP001215598"/>
    </source>
</evidence>
<dbReference type="EMBL" id="JARKIB010000417">
    <property type="protein sequence ID" value="KAJ7710054.1"/>
    <property type="molecule type" value="Genomic_DNA"/>
</dbReference>